<evidence type="ECO:0000313" key="2">
    <source>
        <dbReference type="Proteomes" id="UP000265520"/>
    </source>
</evidence>
<sequence length="52" mass="5929">MRRDWRALRSQQKQKLLQHSTGALRHEACAPCAIDSNNTRFSASSIFQANLN</sequence>
<dbReference type="Proteomes" id="UP000265520">
    <property type="component" value="Unassembled WGS sequence"/>
</dbReference>
<dbReference type="EMBL" id="LXQA010616827">
    <property type="protein sequence ID" value="MCI62317.1"/>
    <property type="molecule type" value="Genomic_DNA"/>
</dbReference>
<protein>
    <submittedName>
        <fullName evidence="1">Uncharacterized protein</fullName>
    </submittedName>
</protein>
<comment type="caution">
    <text evidence="1">The sequence shown here is derived from an EMBL/GenBank/DDBJ whole genome shotgun (WGS) entry which is preliminary data.</text>
</comment>
<accession>A0A392TPF6</accession>
<dbReference type="AlphaFoldDB" id="A0A392TPF6"/>
<evidence type="ECO:0000313" key="1">
    <source>
        <dbReference type="EMBL" id="MCI62317.1"/>
    </source>
</evidence>
<organism evidence="1 2">
    <name type="scientific">Trifolium medium</name>
    <dbReference type="NCBI Taxonomy" id="97028"/>
    <lineage>
        <taxon>Eukaryota</taxon>
        <taxon>Viridiplantae</taxon>
        <taxon>Streptophyta</taxon>
        <taxon>Embryophyta</taxon>
        <taxon>Tracheophyta</taxon>
        <taxon>Spermatophyta</taxon>
        <taxon>Magnoliopsida</taxon>
        <taxon>eudicotyledons</taxon>
        <taxon>Gunneridae</taxon>
        <taxon>Pentapetalae</taxon>
        <taxon>rosids</taxon>
        <taxon>fabids</taxon>
        <taxon>Fabales</taxon>
        <taxon>Fabaceae</taxon>
        <taxon>Papilionoideae</taxon>
        <taxon>50 kb inversion clade</taxon>
        <taxon>NPAAA clade</taxon>
        <taxon>Hologalegina</taxon>
        <taxon>IRL clade</taxon>
        <taxon>Trifolieae</taxon>
        <taxon>Trifolium</taxon>
    </lineage>
</organism>
<reference evidence="1 2" key="1">
    <citation type="journal article" date="2018" name="Front. Plant Sci.">
        <title>Red Clover (Trifolium pratense) and Zigzag Clover (T. medium) - A Picture of Genomic Similarities and Differences.</title>
        <authorList>
            <person name="Dluhosova J."/>
            <person name="Istvanek J."/>
            <person name="Nedelnik J."/>
            <person name="Repkova J."/>
        </authorList>
    </citation>
    <scope>NUCLEOTIDE SEQUENCE [LARGE SCALE GENOMIC DNA]</scope>
    <source>
        <strain evidence="2">cv. 10/8</strain>
        <tissue evidence="1">Leaf</tissue>
    </source>
</reference>
<name>A0A392TPF6_9FABA</name>
<keyword evidence="2" id="KW-1185">Reference proteome</keyword>
<feature type="non-terminal residue" evidence="1">
    <location>
        <position position="52"/>
    </location>
</feature>
<proteinExistence type="predicted"/>